<dbReference type="PROSITE" id="PS51746">
    <property type="entry name" value="PPM_2"/>
    <property type="match status" value="1"/>
</dbReference>
<comment type="caution">
    <text evidence="3">The sequence shown here is derived from an EMBL/GenBank/DDBJ whole genome shotgun (WGS) entry which is preliminary data.</text>
</comment>
<dbReference type="Proteomes" id="UP001485043">
    <property type="component" value="Unassembled WGS sequence"/>
</dbReference>
<dbReference type="InterPro" id="IPR036457">
    <property type="entry name" value="PPM-type-like_dom_sf"/>
</dbReference>
<keyword evidence="4" id="KW-1185">Reference proteome</keyword>
<sequence>MTSQANGVGPLDNHAVKTAKSEARSLPRCEVGIAQTSVKSEDTVFAHAHNSFFDCGPVASQAHSIKVLSTVREVSDSAADLASANTPPGLAGGKGGGPDAEYGLFCVFDGHNGAGAAQFAVNEIAKAVQERLPHGHPPPESDRARHRRWREQLQTALAAAMVDVDNQFACLGQTAGCTATVLLQYHWLITVASVGDSRALIDSGDSVMVLSEDHRIATNKSERKRLEDLGCIIAPIDNSGDGPAVDGAKPGWGPLRVWPGGLCLSRALGDFDVGPAVIPLPHVYQVEVPRTGGRIMLASDGCWDAFDKSSRVAKASRIWAADICPRRLITLVRQTYGTLRDDISVIVLDILPDARQWPDLAKTLKPASSGMGCFGGCFSGGPKEQSEEKASVKLFADVDLATIAGLMPGSAGHHTNNPLHPIVAEMAALHATSSALWSAACEARLKDGKLPSRENLLSCMTGEQAISSGAPNMPPDISVRVGGGPTAIRLALARLQDMANVTPPVSPMTRQQADASQRFQESVTNDDNYAEQFGHYGRASLNAGSAEAQFQRKSVEQAVREWDDAPAGGSPKGGVGHALKSALKRHSPAGGSHSKPAVHQEQARRGPDAPDWSVRAGTQAVPIGGAQQPVGNISEHPGQPASPDTMHAKDINLKAAWRDDSAHDSRMPIT</sequence>
<evidence type="ECO:0000313" key="3">
    <source>
        <dbReference type="EMBL" id="KAK9848030.1"/>
    </source>
</evidence>
<reference evidence="3 4" key="1">
    <citation type="journal article" date="2024" name="Nat. Commun.">
        <title>Phylogenomics reveals the evolutionary origins of lichenization in chlorophyte algae.</title>
        <authorList>
            <person name="Puginier C."/>
            <person name="Libourel C."/>
            <person name="Otte J."/>
            <person name="Skaloud P."/>
            <person name="Haon M."/>
            <person name="Grisel S."/>
            <person name="Petersen M."/>
            <person name="Berrin J.G."/>
            <person name="Delaux P.M."/>
            <person name="Dal Grande F."/>
            <person name="Keller J."/>
        </authorList>
    </citation>
    <scope>NUCLEOTIDE SEQUENCE [LARGE SCALE GENOMIC DNA]</scope>
    <source>
        <strain evidence="3 4">SAG 2523</strain>
    </source>
</reference>
<organism evidence="3 4">
    <name type="scientific">Apatococcus fuscideae</name>
    <dbReference type="NCBI Taxonomy" id="2026836"/>
    <lineage>
        <taxon>Eukaryota</taxon>
        <taxon>Viridiplantae</taxon>
        <taxon>Chlorophyta</taxon>
        <taxon>core chlorophytes</taxon>
        <taxon>Trebouxiophyceae</taxon>
        <taxon>Chlorellales</taxon>
        <taxon>Chlorellaceae</taxon>
        <taxon>Apatococcus</taxon>
    </lineage>
</organism>
<dbReference type="InterPro" id="IPR015655">
    <property type="entry name" value="PP2C"/>
</dbReference>
<dbReference type="Gene3D" id="3.60.40.10">
    <property type="entry name" value="PPM-type phosphatase domain"/>
    <property type="match status" value="1"/>
</dbReference>
<dbReference type="SUPFAM" id="SSF81606">
    <property type="entry name" value="PP2C-like"/>
    <property type="match status" value="1"/>
</dbReference>
<feature type="domain" description="PPM-type phosphatase" evidence="2">
    <location>
        <begin position="81"/>
        <end position="350"/>
    </location>
</feature>
<accession>A0AAW1SNG7</accession>
<dbReference type="InterPro" id="IPR001932">
    <property type="entry name" value="PPM-type_phosphatase-like_dom"/>
</dbReference>
<protein>
    <recommendedName>
        <fullName evidence="2">PPM-type phosphatase domain-containing protein</fullName>
    </recommendedName>
</protein>
<feature type="compositionally biased region" description="Basic and acidic residues" evidence="1">
    <location>
        <begin position="553"/>
        <end position="563"/>
    </location>
</feature>
<dbReference type="SMART" id="SM00332">
    <property type="entry name" value="PP2Cc"/>
    <property type="match status" value="1"/>
</dbReference>
<dbReference type="AlphaFoldDB" id="A0AAW1SNG7"/>
<dbReference type="GO" id="GO:0004722">
    <property type="term" value="F:protein serine/threonine phosphatase activity"/>
    <property type="evidence" value="ECO:0007669"/>
    <property type="project" value="InterPro"/>
</dbReference>
<evidence type="ECO:0000259" key="2">
    <source>
        <dbReference type="PROSITE" id="PS51746"/>
    </source>
</evidence>
<dbReference type="EMBL" id="JALJOV010001425">
    <property type="protein sequence ID" value="KAK9848030.1"/>
    <property type="molecule type" value="Genomic_DNA"/>
</dbReference>
<evidence type="ECO:0000313" key="4">
    <source>
        <dbReference type="Proteomes" id="UP001485043"/>
    </source>
</evidence>
<feature type="compositionally biased region" description="Basic and acidic residues" evidence="1">
    <location>
        <begin position="646"/>
        <end position="670"/>
    </location>
</feature>
<name>A0AAW1SNG7_9CHLO</name>
<feature type="region of interest" description="Disordered" evidence="1">
    <location>
        <begin position="544"/>
        <end position="670"/>
    </location>
</feature>
<feature type="region of interest" description="Disordered" evidence="1">
    <location>
        <begin position="1"/>
        <end position="20"/>
    </location>
</feature>
<gene>
    <name evidence="3" type="ORF">WJX84_004477</name>
</gene>
<dbReference type="CDD" id="cd00143">
    <property type="entry name" value="PP2Cc"/>
    <property type="match status" value="1"/>
</dbReference>
<dbReference type="Pfam" id="PF00481">
    <property type="entry name" value="PP2C"/>
    <property type="match status" value="1"/>
</dbReference>
<evidence type="ECO:0000256" key="1">
    <source>
        <dbReference type="SAM" id="MobiDB-lite"/>
    </source>
</evidence>
<dbReference type="PANTHER" id="PTHR47992">
    <property type="entry name" value="PROTEIN PHOSPHATASE"/>
    <property type="match status" value="1"/>
</dbReference>
<proteinExistence type="predicted"/>